<feature type="compositionally biased region" description="Pro residues" evidence="1">
    <location>
        <begin position="833"/>
        <end position="868"/>
    </location>
</feature>
<dbReference type="Gene3D" id="2.60.40.150">
    <property type="entry name" value="C2 domain"/>
    <property type="match status" value="1"/>
</dbReference>
<organism evidence="3 4">
    <name type="scientific">Citrus x changshan-huyou</name>
    <dbReference type="NCBI Taxonomy" id="2935761"/>
    <lineage>
        <taxon>Eukaryota</taxon>
        <taxon>Viridiplantae</taxon>
        <taxon>Streptophyta</taxon>
        <taxon>Embryophyta</taxon>
        <taxon>Tracheophyta</taxon>
        <taxon>Spermatophyta</taxon>
        <taxon>Magnoliopsida</taxon>
        <taxon>eudicotyledons</taxon>
        <taxon>Gunneridae</taxon>
        <taxon>Pentapetalae</taxon>
        <taxon>rosids</taxon>
        <taxon>malvids</taxon>
        <taxon>Sapindales</taxon>
        <taxon>Rutaceae</taxon>
        <taxon>Aurantioideae</taxon>
        <taxon>Citrus</taxon>
    </lineage>
</organism>
<dbReference type="EMBL" id="JBCGBO010000024">
    <property type="protein sequence ID" value="KAK9182360.1"/>
    <property type="molecule type" value="Genomic_DNA"/>
</dbReference>
<dbReference type="CDD" id="cd05162">
    <property type="entry name" value="PWWP"/>
    <property type="match status" value="1"/>
</dbReference>
<dbReference type="InterPro" id="IPR035892">
    <property type="entry name" value="C2_domain_sf"/>
</dbReference>
<dbReference type="SMART" id="SM00239">
    <property type="entry name" value="C2"/>
    <property type="match status" value="1"/>
</dbReference>
<gene>
    <name evidence="3" type="ORF">WN944_025504</name>
</gene>
<dbReference type="InterPro" id="IPR000008">
    <property type="entry name" value="C2_dom"/>
</dbReference>
<evidence type="ECO:0000313" key="4">
    <source>
        <dbReference type="Proteomes" id="UP001428341"/>
    </source>
</evidence>
<dbReference type="SUPFAM" id="SSF63748">
    <property type="entry name" value="Tudor/PWWP/MBT"/>
    <property type="match status" value="1"/>
</dbReference>
<evidence type="ECO:0000256" key="1">
    <source>
        <dbReference type="SAM" id="MobiDB-lite"/>
    </source>
</evidence>
<sequence>MDGGSVAHNSIRNQKLRNGGGEMLDDLGKLGIKRLACSYEVGDMVWGKEGGLLVAFFGGNSYGWFDPFDLLPFDIGYVEKSKQTNNVEFLNAVKDAEDEGRRMAALALSCWCQGTSNFRTTGVKGFVEVDVCGYQPGMAVFGRLMRRAQAYGSQQIQGRNSIGILISQRQIPSEAQTSGRTSMALGPSGQKTSTAEKPTLEEISLIKPLVQRKCDRVKSQDISQDFQQLQPKASKVEKISYCLEDLQVVGRTSPPSDAAFHRKVIVTSSDILDEKLRISKCLEEDLLSEHTLLMKREKRKKDYKFKLGLEYWDNGHKKVKRESGEGACGTFSSNFKAREKIDGLQVNSKHSQLLDYLSALALNPFKSVRQNIPATMLQFFLEYTSAVYVKWLSSQQQSLEQLKVVPLSLCITGPEQMSVEESKRLNELKLLSEEKTEAGDRKLEKPLRRGARMSLKVQEKRRKYSQKKRDTSRKFREPKMIVIQFSSQSALPSVSELKASCARFGQLHSPPCVFWRSSTCQHPSSRPKSCLKKHLDDGATIVHNETPHVKSMSGGQESTSTEQIVAKSIINNHVNGCSSFPKRISKLRPRPIGVTLTISYDLQWEGRCLRLTGEESDLLKNLQFSQKLLAIMASYRALDLNVISAKHLKDVHFISKMDVYAVVSISGDHTIKKQKVKSHVDRSGGSNPTWNFPIKFTFNQSLAQQNRLTLDFKIKSDGLLGDKTVGEVIVPIKELLDSSSSSSGDAKSMKFVTYQVRSSSGKPKGELHFSYKFSEPTVGKTHAKAGEPVTAYPAPMAAGSSSVPYAYPPPPQAGYGYPPPPPQGAAPNGAYPPQQPGYGYPPPPPQQGYGYPPPPPQQGYGYPPPPPQQGYGYPPVKPPKKSNGGLGFGTGLLGGMLGGLLIGDIVSDAADYDGDFGGDFGGDFDF</sequence>
<protein>
    <recommendedName>
        <fullName evidence="2">C2 domain-containing protein</fullName>
    </recommendedName>
</protein>
<dbReference type="InterPro" id="IPR052657">
    <property type="entry name" value="PDP_family_Arabidopsis"/>
</dbReference>
<accession>A0AAP0QDM8</accession>
<feature type="domain" description="C2" evidence="2">
    <location>
        <begin position="614"/>
        <end position="746"/>
    </location>
</feature>
<dbReference type="Pfam" id="PF00168">
    <property type="entry name" value="C2"/>
    <property type="match status" value="1"/>
</dbReference>
<feature type="region of interest" description="Disordered" evidence="1">
    <location>
        <begin position="176"/>
        <end position="197"/>
    </location>
</feature>
<evidence type="ECO:0000313" key="3">
    <source>
        <dbReference type="EMBL" id="KAK9182360.1"/>
    </source>
</evidence>
<dbReference type="SUPFAM" id="SSF49562">
    <property type="entry name" value="C2 domain (Calcium/lipid-binding domain, CaLB)"/>
    <property type="match status" value="1"/>
</dbReference>
<keyword evidence="4" id="KW-1185">Reference proteome</keyword>
<proteinExistence type="predicted"/>
<reference evidence="3 4" key="1">
    <citation type="submission" date="2024-05" db="EMBL/GenBank/DDBJ databases">
        <title>Haplotype-resolved chromosome-level genome assembly of Huyou (Citrus changshanensis).</title>
        <authorList>
            <person name="Miao C."/>
            <person name="Chen W."/>
            <person name="Wu Y."/>
            <person name="Wang L."/>
            <person name="Zhao S."/>
            <person name="Grierson D."/>
            <person name="Xu C."/>
            <person name="Chen K."/>
        </authorList>
    </citation>
    <scope>NUCLEOTIDE SEQUENCE [LARGE SCALE GENOMIC DNA]</scope>
    <source>
        <strain evidence="3">01-14</strain>
        <tissue evidence="3">Leaf</tissue>
    </source>
</reference>
<dbReference type="Proteomes" id="UP001428341">
    <property type="component" value="Unassembled WGS sequence"/>
</dbReference>
<dbReference type="PANTHER" id="PTHR10688:SF5">
    <property type="entry name" value="PWWP DOMAIN-CONTAINING PROTEIN 1-RELATED"/>
    <property type="match status" value="1"/>
</dbReference>
<dbReference type="GO" id="GO:0006952">
    <property type="term" value="P:defense response"/>
    <property type="evidence" value="ECO:0007669"/>
    <property type="project" value="InterPro"/>
</dbReference>
<evidence type="ECO:0000259" key="2">
    <source>
        <dbReference type="PROSITE" id="PS50004"/>
    </source>
</evidence>
<dbReference type="AlphaFoldDB" id="A0AAP0QDM8"/>
<dbReference type="PROSITE" id="PS50004">
    <property type="entry name" value="C2"/>
    <property type="match status" value="1"/>
</dbReference>
<feature type="compositionally biased region" description="Pro residues" evidence="1">
    <location>
        <begin position="814"/>
        <end position="824"/>
    </location>
</feature>
<dbReference type="Gene3D" id="2.30.30.140">
    <property type="match status" value="1"/>
</dbReference>
<name>A0AAP0QDM8_9ROSI</name>
<comment type="caution">
    <text evidence="3">The sequence shown here is derived from an EMBL/GenBank/DDBJ whole genome shotgun (WGS) entry which is preliminary data.</text>
</comment>
<feature type="region of interest" description="Disordered" evidence="1">
    <location>
        <begin position="814"/>
        <end position="889"/>
    </location>
</feature>
<dbReference type="CDD" id="cd04051">
    <property type="entry name" value="C2_SRC2_like"/>
    <property type="match status" value="1"/>
</dbReference>
<dbReference type="PANTHER" id="PTHR10688">
    <property type="entry name" value="PWWP DOMAIN-CONTAINING PROTEIN"/>
    <property type="match status" value="1"/>
</dbReference>
<dbReference type="InterPro" id="IPR044750">
    <property type="entry name" value="C2_SRC2/BAP"/>
</dbReference>